<feature type="region of interest" description="Disordered" evidence="1">
    <location>
        <begin position="225"/>
        <end position="279"/>
    </location>
</feature>
<sequence length="279" mass="31618">MDTCSMQMKASNLADVTETEAVITMDSISEISEASEQDSSFQDTCGLVELQPNPLKLEDLDKQFDALYNDFCDQLYTGLRGQRSGISVDLTTTVQTMKVADIAFDDQLEADTMLPASSPHLQQEVLIFDTSYIEPSFRFHLESKSVGQTAWPPEGWKWESEFLRYSRPDLPKILTQFGEFDICLLEQKRWANYLLDKLQDIDALSSAEWKEHVYNYDYDAWKSSPSEASDADANPPDMPEPYSVTVTHNHAVSHQDFHSAPKMSKRAEKKASFAAQKQS</sequence>
<gene>
    <name evidence="2" type="ORF">PGLA2088_LOCUS39283</name>
</gene>
<organism evidence="2 3">
    <name type="scientific">Polarella glacialis</name>
    <name type="common">Dinoflagellate</name>
    <dbReference type="NCBI Taxonomy" id="89957"/>
    <lineage>
        <taxon>Eukaryota</taxon>
        <taxon>Sar</taxon>
        <taxon>Alveolata</taxon>
        <taxon>Dinophyceae</taxon>
        <taxon>Suessiales</taxon>
        <taxon>Suessiaceae</taxon>
        <taxon>Polarella</taxon>
    </lineage>
</organism>
<proteinExistence type="predicted"/>
<comment type="caution">
    <text evidence="2">The sequence shown here is derived from an EMBL/GenBank/DDBJ whole genome shotgun (WGS) entry which is preliminary data.</text>
</comment>
<name>A0A813L3C4_POLGL</name>
<accession>A0A813L3C4</accession>
<evidence type="ECO:0000256" key="1">
    <source>
        <dbReference type="SAM" id="MobiDB-lite"/>
    </source>
</evidence>
<evidence type="ECO:0000313" key="2">
    <source>
        <dbReference type="EMBL" id="CAE8716914.1"/>
    </source>
</evidence>
<dbReference type="Proteomes" id="UP000626109">
    <property type="component" value="Unassembled WGS sequence"/>
</dbReference>
<dbReference type="AlphaFoldDB" id="A0A813L3C4"/>
<reference evidence="2" key="1">
    <citation type="submission" date="2021-02" db="EMBL/GenBank/DDBJ databases">
        <authorList>
            <person name="Dougan E. K."/>
            <person name="Rhodes N."/>
            <person name="Thang M."/>
            <person name="Chan C."/>
        </authorList>
    </citation>
    <scope>NUCLEOTIDE SEQUENCE</scope>
</reference>
<feature type="compositionally biased region" description="Basic and acidic residues" evidence="1">
    <location>
        <begin position="253"/>
        <end position="271"/>
    </location>
</feature>
<evidence type="ECO:0000313" key="3">
    <source>
        <dbReference type="Proteomes" id="UP000626109"/>
    </source>
</evidence>
<protein>
    <submittedName>
        <fullName evidence="2">Uncharacterized protein</fullName>
    </submittedName>
</protein>
<dbReference type="EMBL" id="CAJNNW010033056">
    <property type="protein sequence ID" value="CAE8716914.1"/>
    <property type="molecule type" value="Genomic_DNA"/>
</dbReference>